<proteinExistence type="predicted"/>
<dbReference type="EMBL" id="LOMY01000038">
    <property type="protein sequence ID" value="OCQ53491.1"/>
    <property type="molecule type" value="Genomic_DNA"/>
</dbReference>
<dbReference type="AlphaFoldDB" id="A0A1C0U6G5"/>
<sequence>MQSVNTGFGVGGRAPGTVTVAKGEVVVQRGARVTGAGFIGLWLPAMVADVDDLPRDIKFLFGVLGEGEHEARPEEKTVTLRVAEEVIAAQGFQTITAHAFPAFVFITPGEIIVVIAG</sequence>
<keyword evidence="2" id="KW-1185">Reference proteome</keyword>
<dbReference type="Proteomes" id="UP000093476">
    <property type="component" value="Unassembled WGS sequence"/>
</dbReference>
<organism evidence="1 2">
    <name type="scientific">Photorhabdus australis subsp. thailandensis</name>
    <dbReference type="NCBI Taxonomy" id="2805096"/>
    <lineage>
        <taxon>Bacteria</taxon>
        <taxon>Pseudomonadati</taxon>
        <taxon>Pseudomonadota</taxon>
        <taxon>Gammaproteobacteria</taxon>
        <taxon>Enterobacterales</taxon>
        <taxon>Morganellaceae</taxon>
        <taxon>Photorhabdus</taxon>
    </lineage>
</organism>
<reference evidence="1 2" key="1">
    <citation type="submission" date="2015-12" db="EMBL/GenBank/DDBJ databases">
        <title>Genome comparisons provide insights into the role of secondary metabolites in the pathogenic phase of the Photorhabdus life cycle.</title>
        <authorList>
            <person name="Tobias N.J."/>
            <person name="Mishra B."/>
            <person name="Gupta D.K."/>
            <person name="Thines M."/>
            <person name="Stinear T.P."/>
            <person name="Bode H.B."/>
        </authorList>
    </citation>
    <scope>NUCLEOTIDE SEQUENCE [LARGE SCALE GENOMIC DNA]</scope>
    <source>
        <strain evidence="1 2">PB68.1</strain>
    </source>
</reference>
<protein>
    <submittedName>
        <fullName evidence="1">Uncharacterized protein</fullName>
    </submittedName>
</protein>
<evidence type="ECO:0000313" key="2">
    <source>
        <dbReference type="Proteomes" id="UP000093476"/>
    </source>
</evidence>
<accession>A0A1C0U6G5</accession>
<comment type="caution">
    <text evidence="1">The sequence shown here is derived from an EMBL/GenBank/DDBJ whole genome shotgun (WGS) entry which is preliminary data.</text>
</comment>
<name>A0A1C0U6G5_9GAMM</name>
<gene>
    <name evidence="1" type="ORF">Ppb6_01302</name>
</gene>
<evidence type="ECO:0000313" key="1">
    <source>
        <dbReference type="EMBL" id="OCQ53491.1"/>
    </source>
</evidence>